<evidence type="ECO:0000256" key="2">
    <source>
        <dbReference type="ARBA" id="ARBA00022723"/>
    </source>
</evidence>
<proteinExistence type="inferred from homology"/>
<comment type="cofactor">
    <cofactor evidence="1 7">
        <name>L-ascorbate</name>
        <dbReference type="ChEBI" id="CHEBI:38290"/>
    </cofactor>
</comment>
<evidence type="ECO:0000256" key="6">
    <source>
        <dbReference type="ARBA" id="ARBA00023004"/>
    </source>
</evidence>
<protein>
    <submittedName>
        <fullName evidence="9">Fe2+-dependent dioxygenase</fullName>
    </submittedName>
</protein>
<keyword evidence="6 7" id="KW-0408">Iron</keyword>
<dbReference type="Gene3D" id="4.10.860.20">
    <property type="entry name" value="Rabenosyn, Rab binding domain"/>
    <property type="match status" value="1"/>
</dbReference>
<dbReference type="Pfam" id="PF13640">
    <property type="entry name" value="2OG-FeII_Oxy_3"/>
    <property type="match status" value="1"/>
</dbReference>
<dbReference type="EMBL" id="JBEHZE010000001">
    <property type="protein sequence ID" value="MEX6634128.1"/>
    <property type="molecule type" value="Genomic_DNA"/>
</dbReference>
<evidence type="ECO:0000256" key="4">
    <source>
        <dbReference type="ARBA" id="ARBA00022964"/>
    </source>
</evidence>
<dbReference type="InterPro" id="IPR006620">
    <property type="entry name" value="Pro_4_hyd_alph"/>
</dbReference>
<feature type="binding site" evidence="7">
    <location>
        <position position="153"/>
    </location>
    <ligand>
        <name>Fe cation</name>
        <dbReference type="ChEBI" id="CHEBI:24875"/>
    </ligand>
</feature>
<reference evidence="9 10" key="1">
    <citation type="submission" date="2024-05" db="EMBL/GenBank/DDBJ databases">
        <title>Three bacterial strains, DH-69, EH-24, and ECK-19 isolated from coastal sediments.</title>
        <authorList>
            <person name="Ye Y.-Q."/>
            <person name="Du Z.-J."/>
        </authorList>
    </citation>
    <scope>NUCLEOTIDE SEQUENCE [LARGE SCALE GENOMIC DNA]</scope>
    <source>
        <strain evidence="9 10">ECK-19</strain>
    </source>
</reference>
<accession>A0ABV3Z6F1</accession>
<keyword evidence="3 7" id="KW-0847">Vitamin C</keyword>
<keyword evidence="5 7" id="KW-0560">Oxidoreductase</keyword>
<sequence>MLHIDSVLSADDCRAMREALSNSDTWRDGRETAKGHARAVKHNLQGDSSTATVRGIIAKIEIALKNNAVFEAAAVPEKIARLSLNQYGPGMSYGDHVDAAYIHGSRTDLSFTLFLSDPDAYEGGDLVIDNAGHEDVIKGPAGSVVLYPSTAVHRVEEVKNGTRLACIGWVKSRIRSVEQRNMLFELEMALADLRAVKTPAPVYNRLLNLRNNLFRHFGD</sequence>
<dbReference type="InterPro" id="IPR005123">
    <property type="entry name" value="Oxoglu/Fe-dep_dioxygenase_dom"/>
</dbReference>
<feature type="binding site" evidence="7">
    <location>
        <position position="96"/>
    </location>
    <ligand>
        <name>Fe cation</name>
        <dbReference type="ChEBI" id="CHEBI:24875"/>
    </ligand>
</feature>
<feature type="domain" description="Fe2OG dioxygenase" evidence="8">
    <location>
        <begin position="78"/>
        <end position="172"/>
    </location>
</feature>
<keyword evidence="10" id="KW-1185">Reference proteome</keyword>
<feature type="binding site" evidence="7">
    <location>
        <position position="163"/>
    </location>
    <ligand>
        <name>2-oxoglutarate</name>
        <dbReference type="ChEBI" id="CHEBI:16810"/>
    </ligand>
</feature>
<organism evidence="9 10">
    <name type="scientific">Hyphococcus lacteus</name>
    <dbReference type="NCBI Taxonomy" id="3143536"/>
    <lineage>
        <taxon>Bacteria</taxon>
        <taxon>Pseudomonadati</taxon>
        <taxon>Pseudomonadota</taxon>
        <taxon>Alphaproteobacteria</taxon>
        <taxon>Parvularculales</taxon>
        <taxon>Parvularculaceae</taxon>
        <taxon>Hyphococcus</taxon>
    </lineage>
</organism>
<name>A0ABV3Z6F1_9PROT</name>
<evidence type="ECO:0000313" key="10">
    <source>
        <dbReference type="Proteomes" id="UP001560685"/>
    </source>
</evidence>
<dbReference type="NCBIfam" id="NF003975">
    <property type="entry name" value="PRK05467.1-4"/>
    <property type="match status" value="1"/>
</dbReference>
<gene>
    <name evidence="9" type="ORF">ABFZ84_11285</name>
</gene>
<dbReference type="PANTHER" id="PTHR41536">
    <property type="entry name" value="PKHD-TYPE HYDROXYLASE YBIX"/>
    <property type="match status" value="1"/>
</dbReference>
<dbReference type="PANTHER" id="PTHR41536:SF1">
    <property type="entry name" value="PKHD-TYPE HYDROXYLASE YBIX"/>
    <property type="match status" value="1"/>
</dbReference>
<keyword evidence="2 7" id="KW-0479">Metal-binding</keyword>
<evidence type="ECO:0000256" key="7">
    <source>
        <dbReference type="HAMAP-Rule" id="MF_00657"/>
    </source>
</evidence>
<evidence type="ECO:0000256" key="1">
    <source>
        <dbReference type="ARBA" id="ARBA00001961"/>
    </source>
</evidence>
<evidence type="ECO:0000259" key="8">
    <source>
        <dbReference type="PROSITE" id="PS51471"/>
    </source>
</evidence>
<dbReference type="InterPro" id="IPR044862">
    <property type="entry name" value="Pro_4_hyd_alph_FE2OG_OXY"/>
</dbReference>
<dbReference type="Gene3D" id="2.60.120.620">
    <property type="entry name" value="q2cbj1_9rhob like domain"/>
    <property type="match status" value="1"/>
</dbReference>
<dbReference type="GO" id="GO:0051213">
    <property type="term" value="F:dioxygenase activity"/>
    <property type="evidence" value="ECO:0007669"/>
    <property type="project" value="UniProtKB-KW"/>
</dbReference>
<evidence type="ECO:0000256" key="3">
    <source>
        <dbReference type="ARBA" id="ARBA00022896"/>
    </source>
</evidence>
<evidence type="ECO:0000256" key="5">
    <source>
        <dbReference type="ARBA" id="ARBA00023002"/>
    </source>
</evidence>
<feature type="binding site" evidence="7">
    <location>
        <position position="98"/>
    </location>
    <ligand>
        <name>Fe cation</name>
        <dbReference type="ChEBI" id="CHEBI:24875"/>
    </ligand>
</feature>
<dbReference type="SMART" id="SM00702">
    <property type="entry name" value="P4Hc"/>
    <property type="match status" value="1"/>
</dbReference>
<dbReference type="Proteomes" id="UP001560685">
    <property type="component" value="Unassembled WGS sequence"/>
</dbReference>
<dbReference type="NCBIfam" id="NF003974">
    <property type="entry name" value="PRK05467.1-3"/>
    <property type="match status" value="1"/>
</dbReference>
<comment type="cofactor">
    <cofactor evidence="7">
        <name>Fe(2+)</name>
        <dbReference type="ChEBI" id="CHEBI:29033"/>
    </cofactor>
    <text evidence="7">Binds 1 Fe(2+) ion per subunit.</text>
</comment>
<dbReference type="InterPro" id="IPR023550">
    <property type="entry name" value="PKHD_hydroxylase"/>
</dbReference>
<dbReference type="RefSeq" id="WP_369314118.1">
    <property type="nucleotide sequence ID" value="NZ_JBEHZE010000001.1"/>
</dbReference>
<keyword evidence="4 7" id="KW-0223">Dioxygenase</keyword>
<comment type="caution">
    <text evidence="9">The sequence shown here is derived from an EMBL/GenBank/DDBJ whole genome shotgun (WGS) entry which is preliminary data.</text>
</comment>
<dbReference type="HAMAP" id="MF_00657">
    <property type="entry name" value="Hydroxyl_YbiX"/>
    <property type="match status" value="1"/>
</dbReference>
<dbReference type="PROSITE" id="PS51471">
    <property type="entry name" value="FE2OG_OXY"/>
    <property type="match status" value="1"/>
</dbReference>
<evidence type="ECO:0000313" key="9">
    <source>
        <dbReference type="EMBL" id="MEX6634128.1"/>
    </source>
</evidence>